<evidence type="ECO:0000313" key="4">
    <source>
        <dbReference type="Proteomes" id="UP000288178"/>
    </source>
</evidence>
<evidence type="ECO:0000313" key="3">
    <source>
        <dbReference type="EMBL" id="RVT48566.1"/>
    </source>
</evidence>
<dbReference type="PANTHER" id="PTHR43747:SF4">
    <property type="entry name" value="FLAVIN-DEPENDENT TRYPTOPHAN HALOGENASE"/>
    <property type="match status" value="1"/>
</dbReference>
<dbReference type="InterPro" id="IPR006905">
    <property type="entry name" value="Flavin_halogenase"/>
</dbReference>
<keyword evidence="2" id="KW-0274">FAD</keyword>
<feature type="binding site" evidence="2">
    <location>
        <position position="88"/>
    </location>
    <ligand>
        <name>7-chloro-L-tryptophan</name>
        <dbReference type="ChEBI" id="CHEBI:58713"/>
    </ligand>
</feature>
<feature type="binding site" evidence="2">
    <location>
        <begin position="23"/>
        <end position="26"/>
    </location>
    <ligand>
        <name>FAD</name>
        <dbReference type="ChEBI" id="CHEBI:57692"/>
    </ligand>
</feature>
<keyword evidence="4" id="KW-1185">Reference proteome</keyword>
<dbReference type="OrthoDB" id="8868802at2"/>
<feature type="binding site" evidence="2">
    <location>
        <position position="337"/>
    </location>
    <ligand>
        <name>FAD</name>
        <dbReference type="ChEBI" id="CHEBI:57692"/>
    </ligand>
</feature>
<dbReference type="GO" id="GO:0004497">
    <property type="term" value="F:monooxygenase activity"/>
    <property type="evidence" value="ECO:0007669"/>
    <property type="project" value="InterPro"/>
</dbReference>
<evidence type="ECO:0000256" key="2">
    <source>
        <dbReference type="PIRSR" id="PIRSR011396-2"/>
    </source>
</evidence>
<keyword evidence="2" id="KW-0547">Nucleotide-binding</keyword>
<proteinExistence type="predicted"/>
<dbReference type="InterPro" id="IPR050816">
    <property type="entry name" value="Flavin-dep_Halogenase_NPB"/>
</dbReference>
<feature type="active site" evidence="1">
    <location>
        <position position="88"/>
    </location>
</feature>
<sequence>MIGQLAGDTDTRSPVRRIVIAGGGTAGWMTAAALSKTLGRRLDIRLVESDEIGTVGVGEATIPSLQVFHRLIGVDERDFMAATQATFKLGIRFEGWHDVGKAYFHGFGLTGKDHWTAGFQHFWLKGRQRQLAADYGAYCLEAQAARLGRFAHLPDDGLRYAYHLDATRYAAFLRRFSEALGVQRIEGRIVEVRRCEGTGDIRSLRLDGGAEVEGDLFIDCTGFRALLIGDALGVGYEDWSHWLFNDSAVAVQTAAVDAALPYTRSIAHGAGWQWRIPLQHRVGNGLVYSRRFIDDDQARQTLQAQLRGETLTTPRVIRFQPGQRHEAWRANCVAIGLAGGFLEPLESTSIYLIQRAIIRLLQMFPADGIQAPDATEFNRQMRADFEHVRDFIVLHFKVTERRDTPYWRACADMSVPPSLQHRIDLFRQTARIFRGDGELFSENSWAQVMLGQGLVPAQHHPVTELMGDAELGRFLGSLQSAAEQAAQQLPPHDDYVRRYCGAPAASA</sequence>
<dbReference type="SUPFAM" id="SSF51905">
    <property type="entry name" value="FAD/NAD(P)-binding domain"/>
    <property type="match status" value="1"/>
</dbReference>
<dbReference type="InterPro" id="IPR036188">
    <property type="entry name" value="FAD/NAD-bd_sf"/>
</dbReference>
<keyword evidence="2" id="KW-0285">Flavoprotein</keyword>
<evidence type="ECO:0000256" key="1">
    <source>
        <dbReference type="PIRSR" id="PIRSR011396-1"/>
    </source>
</evidence>
<gene>
    <name evidence="3" type="ORF">ENE75_22490</name>
</gene>
<feature type="binding site" evidence="2">
    <location>
        <position position="346"/>
    </location>
    <ligand>
        <name>L-tryptophan</name>
        <dbReference type="ChEBI" id="CHEBI:57912"/>
    </ligand>
</feature>
<dbReference type="GO" id="GO:0000166">
    <property type="term" value="F:nucleotide binding"/>
    <property type="evidence" value="ECO:0007669"/>
    <property type="project" value="UniProtKB-KW"/>
</dbReference>
<dbReference type="FunFam" id="3.50.50.60:FF:000280">
    <property type="entry name" value="Tryptophan halogenase"/>
    <property type="match status" value="1"/>
</dbReference>
<dbReference type="PIRSF" id="PIRSF011396">
    <property type="entry name" value="Trp_halogenase"/>
    <property type="match status" value="1"/>
</dbReference>
<reference evidence="3 4" key="1">
    <citation type="submission" date="2019-01" db="EMBL/GenBank/DDBJ databases">
        <authorList>
            <person name="Chen W.-M."/>
        </authorList>
    </citation>
    <scope>NUCLEOTIDE SEQUENCE [LARGE SCALE GENOMIC DNA]</scope>
    <source>
        <strain evidence="3 4">ICH-3</strain>
    </source>
</reference>
<organism evidence="3 4">
    <name type="scientific">Rubrivivax albus</name>
    <dbReference type="NCBI Taxonomy" id="2499835"/>
    <lineage>
        <taxon>Bacteria</taxon>
        <taxon>Pseudomonadati</taxon>
        <taxon>Pseudomonadota</taxon>
        <taxon>Betaproteobacteria</taxon>
        <taxon>Burkholderiales</taxon>
        <taxon>Sphaerotilaceae</taxon>
        <taxon>Rubrivivax</taxon>
    </lineage>
</organism>
<protein>
    <submittedName>
        <fullName evidence="3">Tryptophan 7-halogenase</fullName>
    </submittedName>
</protein>
<dbReference type="InterPro" id="IPR033856">
    <property type="entry name" value="Trp_halogen"/>
</dbReference>
<accession>A0A437JP56</accession>
<dbReference type="Gene3D" id="3.50.50.60">
    <property type="entry name" value="FAD/NAD(P)-binding domain"/>
    <property type="match status" value="1"/>
</dbReference>
<dbReference type="Pfam" id="PF04820">
    <property type="entry name" value="Trp_halogenase"/>
    <property type="match status" value="1"/>
</dbReference>
<dbReference type="Proteomes" id="UP000288178">
    <property type="component" value="Unassembled WGS sequence"/>
</dbReference>
<dbReference type="AlphaFoldDB" id="A0A437JP56"/>
<feature type="binding site" evidence="2">
    <location>
        <position position="350"/>
    </location>
    <ligand>
        <name>FAD</name>
        <dbReference type="ChEBI" id="CHEBI:57692"/>
    </ligand>
</feature>
<dbReference type="PANTHER" id="PTHR43747">
    <property type="entry name" value="FAD-BINDING PROTEIN"/>
    <property type="match status" value="1"/>
</dbReference>
<dbReference type="EMBL" id="SACT01000010">
    <property type="protein sequence ID" value="RVT48566.1"/>
    <property type="molecule type" value="Genomic_DNA"/>
</dbReference>
<comment type="caution">
    <text evidence="3">The sequence shown here is derived from an EMBL/GenBank/DDBJ whole genome shotgun (WGS) entry which is preliminary data.</text>
</comment>
<name>A0A437JP56_9BURK</name>